<accession>A0AAN7L5X5</accession>
<gene>
    <name evidence="2" type="ORF">SAY86_010052</name>
</gene>
<feature type="domain" description="Sieve element occlusion N-terminal" evidence="1">
    <location>
        <begin position="31"/>
        <end position="214"/>
    </location>
</feature>
<dbReference type="Proteomes" id="UP001346149">
    <property type="component" value="Unassembled WGS sequence"/>
</dbReference>
<organism evidence="2 3">
    <name type="scientific">Trapa natans</name>
    <name type="common">Water chestnut</name>
    <dbReference type="NCBI Taxonomy" id="22666"/>
    <lineage>
        <taxon>Eukaryota</taxon>
        <taxon>Viridiplantae</taxon>
        <taxon>Streptophyta</taxon>
        <taxon>Embryophyta</taxon>
        <taxon>Tracheophyta</taxon>
        <taxon>Spermatophyta</taxon>
        <taxon>Magnoliopsida</taxon>
        <taxon>eudicotyledons</taxon>
        <taxon>Gunneridae</taxon>
        <taxon>Pentapetalae</taxon>
        <taxon>rosids</taxon>
        <taxon>malvids</taxon>
        <taxon>Myrtales</taxon>
        <taxon>Lythraceae</taxon>
        <taxon>Trapa</taxon>
    </lineage>
</organism>
<comment type="caution">
    <text evidence="2">The sequence shown here is derived from an EMBL/GenBank/DDBJ whole genome shotgun (WGS) entry which is preliminary data.</text>
</comment>
<dbReference type="GO" id="GO:0010088">
    <property type="term" value="P:phloem development"/>
    <property type="evidence" value="ECO:0007669"/>
    <property type="project" value="InterPro"/>
</dbReference>
<proteinExistence type="predicted"/>
<dbReference type="InterPro" id="IPR039299">
    <property type="entry name" value="SEOA"/>
</dbReference>
<dbReference type="PANTHER" id="PTHR33232:SF9">
    <property type="entry name" value="PROTEIN SIEVE ELEMENT OCCLUSION B"/>
    <property type="match status" value="1"/>
</dbReference>
<evidence type="ECO:0000313" key="2">
    <source>
        <dbReference type="EMBL" id="KAK4775117.1"/>
    </source>
</evidence>
<dbReference type="Pfam" id="PF14576">
    <property type="entry name" value="SEO_N"/>
    <property type="match status" value="1"/>
</dbReference>
<keyword evidence="3" id="KW-1185">Reference proteome</keyword>
<evidence type="ECO:0000313" key="3">
    <source>
        <dbReference type="Proteomes" id="UP001346149"/>
    </source>
</evidence>
<name>A0AAN7L5X5_TRANT</name>
<reference evidence="2 3" key="1">
    <citation type="journal article" date="2023" name="Hortic Res">
        <title>Pangenome of water caltrop reveals structural variations and asymmetric subgenome divergence after allopolyploidization.</title>
        <authorList>
            <person name="Zhang X."/>
            <person name="Chen Y."/>
            <person name="Wang L."/>
            <person name="Yuan Y."/>
            <person name="Fang M."/>
            <person name="Shi L."/>
            <person name="Lu R."/>
            <person name="Comes H.P."/>
            <person name="Ma Y."/>
            <person name="Chen Y."/>
            <person name="Huang G."/>
            <person name="Zhou Y."/>
            <person name="Zheng Z."/>
            <person name="Qiu Y."/>
        </authorList>
    </citation>
    <scope>NUCLEOTIDE SEQUENCE [LARGE SCALE GENOMIC DNA]</scope>
    <source>
        <strain evidence="2">F231</strain>
    </source>
</reference>
<dbReference type="PANTHER" id="PTHR33232">
    <property type="entry name" value="PROTEIN SIEVE ELEMENT OCCLUSION B-LIKE"/>
    <property type="match status" value="1"/>
</dbReference>
<protein>
    <recommendedName>
        <fullName evidence="1">Sieve element occlusion N-terminal domain-containing protein</fullName>
    </recommendedName>
</protein>
<dbReference type="InterPro" id="IPR027942">
    <property type="entry name" value="SEO_N"/>
</dbReference>
<evidence type="ECO:0000259" key="1">
    <source>
        <dbReference type="Pfam" id="PF14576"/>
    </source>
</evidence>
<sequence>MAGIITRIFGGSERSKKVDTNTLKSLLGMMEDQVFNKEMLDTHAPHDNGDIDAHSLFVLVENTLKGTTRIVDCVVSSKGSSSENQVEYKPAKDGFAPPLEAIVEVTCQLTCKALDTKNMREKLVTLFHELSGYSWVVKAVLTLSSFSIYYADFWRLAQVEPSDKFGESVAILKGLPVITKPVDATKVFGVLNEMTKTILEMTGCIEQESKDVPELSTAIDIPPASKGKDLPAFARKVNMIDHAIRRQFEYFKQKKEEIREHQRLQRLFNATDNVELIKALIHTKDEPQPLYLGSKKTTVLTLRCGPRIH</sequence>
<dbReference type="EMBL" id="JAXQNO010000019">
    <property type="protein sequence ID" value="KAK4775117.1"/>
    <property type="molecule type" value="Genomic_DNA"/>
</dbReference>
<dbReference type="AlphaFoldDB" id="A0AAN7L5X5"/>